<dbReference type="EMBL" id="KP790011">
    <property type="protein sequence ID" value="AKC03055.1"/>
    <property type="molecule type" value="Genomic_DNA"/>
</dbReference>
<keyword evidence="1" id="KW-0346">Stress response</keyword>
<proteinExistence type="predicted"/>
<dbReference type="KEGG" id="vg:28800869"/>
<accession>A0A0E3T8A2</accession>
<keyword evidence="2" id="KW-1185">Reference proteome</keyword>
<protein>
    <submittedName>
        <fullName evidence="1">Heat shock protein</fullName>
    </submittedName>
</protein>
<evidence type="ECO:0000313" key="2">
    <source>
        <dbReference type="Proteomes" id="UP000033018"/>
    </source>
</evidence>
<dbReference type="OrthoDB" id="28793at10239"/>
<dbReference type="Proteomes" id="UP000033018">
    <property type="component" value="Segment"/>
</dbReference>
<sequence length="277" mass="30959">MANAFVEACKATYADLKAIQDARVEAWAIGYEADEALYFSEIEPRVTFKQVMVDVAREWRARKAEARAEVECWQAREAEFFAADFEPEVEREDATTAVFRTRNGALMFALLAARVCAYAVKGVKSETVRQLKTTQGEREMTQWVKFNSSADVRVFACRACGGEGYVVMTGKACGRCHGAGTDDTKGAKAIRAAMRTAYEVEADQVKVGDHVRSCYGDKWRTAREVEPCEDGSVSVNCGRADFGYWIGGRTVQRFDKAVQREVAERFAVEYPGDVRLR</sequence>
<dbReference type="GeneID" id="28800869"/>
<dbReference type="RefSeq" id="YP_009275716.1">
    <property type="nucleotide sequence ID" value="NC_030932.1"/>
</dbReference>
<name>A0A0E3T8A2_9CAUD</name>
<evidence type="ECO:0000313" key="1">
    <source>
        <dbReference type="EMBL" id="AKC03055.1"/>
    </source>
</evidence>
<reference evidence="1 2" key="1">
    <citation type="journal article" date="2015" name="Sci. Rep.">
        <title>Bacteriophages of wastewater foaming-associated filamentous Gordonia reduce host levels in raw activated sludge.</title>
        <authorList>
            <person name="Liu M."/>
            <person name="Gill J.J."/>
            <person name="Young R."/>
            <person name="Summer E.J."/>
        </authorList>
    </citation>
    <scope>NUCLEOTIDE SEQUENCE [LARGE SCALE GENOMIC DNA]</scope>
</reference>
<organism evidence="1 2">
    <name type="scientific">Gordonia phage Gsput1</name>
    <dbReference type="NCBI Taxonomy" id="1622193"/>
    <lineage>
        <taxon>Viruses</taxon>
        <taxon>Duplodnaviria</taxon>
        <taxon>Heunggongvirae</taxon>
        <taxon>Uroviricota</taxon>
        <taxon>Caudoviricetes</taxon>
        <taxon>Ruthgordonvirinae</taxon>
        <taxon>Gesputvirus</taxon>
        <taxon>Gesputvirus gsput1</taxon>
    </lineage>
</organism>
<gene>
    <name evidence="1" type="ORF">Gsput1_30</name>
</gene>
<dbReference type="InterPro" id="IPR036410">
    <property type="entry name" value="HSP_DnaJ_Cys-rich_dom_sf"/>
</dbReference>
<dbReference type="SUPFAM" id="SSF57938">
    <property type="entry name" value="DnaJ/Hsp40 cysteine-rich domain"/>
    <property type="match status" value="1"/>
</dbReference>